<dbReference type="SMART" id="SM00671">
    <property type="entry name" value="SEL1"/>
    <property type="match status" value="2"/>
</dbReference>
<evidence type="ECO:0000313" key="2">
    <source>
        <dbReference type="Proteomes" id="UP001174136"/>
    </source>
</evidence>
<dbReference type="InterPro" id="IPR011990">
    <property type="entry name" value="TPR-like_helical_dom_sf"/>
</dbReference>
<accession>A0AA47MKD6</accession>
<keyword evidence="2" id="KW-1185">Reference proteome</keyword>
<dbReference type="EMBL" id="JAOPHQ010003748">
    <property type="protein sequence ID" value="KAK0141735.1"/>
    <property type="molecule type" value="Genomic_DNA"/>
</dbReference>
<dbReference type="PANTHER" id="PTHR44444">
    <property type="entry name" value="PROTEIN SEL-1 HOMOLOG 3"/>
    <property type="match status" value="1"/>
</dbReference>
<dbReference type="AlphaFoldDB" id="A0AA47MKD6"/>
<evidence type="ECO:0000313" key="1">
    <source>
        <dbReference type="EMBL" id="KAK0141735.1"/>
    </source>
</evidence>
<gene>
    <name evidence="1" type="primary">SEL1L3_0</name>
    <name evidence="1" type="ORF">N1851_020597</name>
</gene>
<dbReference type="PANTHER" id="PTHR44444:SF1">
    <property type="entry name" value="PROTEIN SEL-1 HOMOLOG 3"/>
    <property type="match status" value="1"/>
</dbReference>
<dbReference type="SUPFAM" id="SSF81901">
    <property type="entry name" value="HCP-like"/>
    <property type="match status" value="1"/>
</dbReference>
<dbReference type="Proteomes" id="UP001174136">
    <property type="component" value="Unassembled WGS sequence"/>
</dbReference>
<dbReference type="Gene3D" id="1.25.40.10">
    <property type="entry name" value="Tetratricopeptide repeat domain"/>
    <property type="match status" value="1"/>
</dbReference>
<dbReference type="InterPro" id="IPR006597">
    <property type="entry name" value="Sel1-like"/>
</dbReference>
<name>A0AA47MKD6_MERPO</name>
<dbReference type="InterPro" id="IPR042756">
    <property type="entry name" value="Sel-1L3"/>
</dbReference>
<organism evidence="1 2">
    <name type="scientific">Merluccius polli</name>
    <name type="common">Benguela hake</name>
    <name type="synonym">Merluccius cadenati</name>
    <dbReference type="NCBI Taxonomy" id="89951"/>
    <lineage>
        <taxon>Eukaryota</taxon>
        <taxon>Metazoa</taxon>
        <taxon>Chordata</taxon>
        <taxon>Craniata</taxon>
        <taxon>Vertebrata</taxon>
        <taxon>Euteleostomi</taxon>
        <taxon>Actinopterygii</taxon>
        <taxon>Neopterygii</taxon>
        <taxon>Teleostei</taxon>
        <taxon>Neoteleostei</taxon>
        <taxon>Acanthomorphata</taxon>
        <taxon>Zeiogadaria</taxon>
        <taxon>Gadariae</taxon>
        <taxon>Gadiformes</taxon>
        <taxon>Gadoidei</taxon>
        <taxon>Merlucciidae</taxon>
        <taxon>Merluccius</taxon>
    </lineage>
</organism>
<protein>
    <submittedName>
        <fullName evidence="1">Protein sel-1 3</fullName>
    </submittedName>
</protein>
<proteinExistence type="predicted"/>
<comment type="caution">
    <text evidence="1">The sequence shown here is derived from an EMBL/GenBank/DDBJ whole genome shotgun (WGS) entry which is preliminary data.</text>
</comment>
<sequence length="648" mass="73007">MDLTSFNIFNTCSEMMRLYATLALFMCVLSYVASSSPAPHGTHGSSVAFISLPGDLADSLVVRLRSRCSEPCLLTLELLVSTPNHGQLLVFQKTWADRVQDRPESDRTYRTRLRLPPSLVFRRGFFNRHVIDARSGVLRAWLAGLNDSSESGSYHGSTVSATAVLRVAPPTQRPPRPPTGCPSWSAELLWTRTITTHQCPHGPEVEHLLCFPAVSTGERFGVVRTFHRFTAIDLENHRLHAVTQPRVTVSVWLYLLEWCQSKLCGVLLHVNKKQEFDSVLMLLTDTGGVVIQTRLTSGEDKSFHAHASLPLLTWIRLDCSVHHNEVRALQEPSGRFQTSVRYDDTDGYFVIGGSRYMPGIHGYFGPIVFYRLGTTRVDNPLPLGNMLEKLNQAHRSCRQITTFTHAFSQAVTRGYPFLTKGVCHSHDGTLWTRSQEPKCKQTWAWRTQHKFTTLFHFLRRREEDSTSGEKALGDHLFEYVAERMFSVDHTQVRLTSSLRALLKASCCLGNQHAPLLLATVHLAGLDQPSDQEQGHVYSLMGALGDHRLALMHLGYKHSQGLDGFPRDLEVAYSCYANTATQTVSDDDRPHENHQYVVEHIHLNNKEHLKAVVEGGEDVIHFLKLKAESGDVPSQARLFHGEHIAHRQY</sequence>
<reference evidence="1" key="1">
    <citation type="journal article" date="2023" name="Front. Mar. Sci.">
        <title>A new Merluccius polli reference genome to investigate the effects of global change in West African waters.</title>
        <authorList>
            <person name="Mateo J.L."/>
            <person name="Blanco-Fernandez C."/>
            <person name="Garcia-Vazquez E."/>
            <person name="Machado-Schiaffino G."/>
        </authorList>
    </citation>
    <scope>NUCLEOTIDE SEQUENCE</scope>
    <source>
        <strain evidence="1">C29</strain>
        <tissue evidence="1">Fin</tissue>
    </source>
</reference>